<dbReference type="GO" id="GO:0004519">
    <property type="term" value="F:endonuclease activity"/>
    <property type="evidence" value="ECO:0007669"/>
    <property type="project" value="UniProtKB-KW"/>
</dbReference>
<evidence type="ECO:0000313" key="2">
    <source>
        <dbReference type="EMBL" id="QSB06546.1"/>
    </source>
</evidence>
<dbReference type="Pfam" id="PF07510">
    <property type="entry name" value="GmrSD_C"/>
    <property type="match status" value="1"/>
</dbReference>
<keyword evidence="2" id="KW-0378">Hydrolase</keyword>
<dbReference type="RefSeq" id="WP_213172558.1">
    <property type="nucleotide sequence ID" value="NZ_CP070496.1"/>
</dbReference>
<dbReference type="Proteomes" id="UP000662939">
    <property type="component" value="Chromosome"/>
</dbReference>
<feature type="domain" description="GmrSD restriction endonucleases C-terminal" evidence="1">
    <location>
        <begin position="128"/>
        <end position="224"/>
    </location>
</feature>
<name>A0A895XVJ7_9ACTN</name>
<dbReference type="KEGG" id="nav:JQS30_06490"/>
<accession>A0A895XVJ7</accession>
<reference evidence="2" key="1">
    <citation type="submission" date="2021-02" db="EMBL/GenBank/DDBJ databases">
        <title>Natronoglycomyces albus gen. nov., sp. nov, a haloalkaliphilic actinobacterium from a soda solonchak soil.</title>
        <authorList>
            <person name="Sorokin D.Y."/>
            <person name="Khijniak T.V."/>
            <person name="Zakharycheva A.P."/>
            <person name="Boueva O.V."/>
            <person name="Ariskina E.V."/>
            <person name="Hahnke R.L."/>
            <person name="Bunk B."/>
            <person name="Sproer C."/>
            <person name="Schumann P."/>
            <person name="Evtushenko L.I."/>
            <person name="Kublanov I.V."/>
        </authorList>
    </citation>
    <scope>NUCLEOTIDE SEQUENCE</scope>
    <source>
        <strain evidence="2">DSM 106290</strain>
    </source>
</reference>
<keyword evidence="2" id="KW-0540">Nuclease</keyword>
<keyword evidence="2" id="KW-0255">Endonuclease</keyword>
<organism evidence="2 3">
    <name type="scientific">Natronoglycomyces albus</name>
    <dbReference type="NCBI Taxonomy" id="2811108"/>
    <lineage>
        <taxon>Bacteria</taxon>
        <taxon>Bacillati</taxon>
        <taxon>Actinomycetota</taxon>
        <taxon>Actinomycetes</taxon>
        <taxon>Glycomycetales</taxon>
        <taxon>Glycomycetaceae</taxon>
        <taxon>Natronoglycomyces</taxon>
    </lineage>
</organism>
<dbReference type="PANTHER" id="PTHR24094:SF15">
    <property type="entry name" value="AMP-DEPENDENT SYNTHETASE_LIGASE DOMAIN-CONTAINING PROTEIN-RELATED"/>
    <property type="match status" value="1"/>
</dbReference>
<dbReference type="PANTHER" id="PTHR24094">
    <property type="entry name" value="SECRETED PROTEIN"/>
    <property type="match status" value="1"/>
</dbReference>
<sequence>MSKKTKSRRSKKSQNKTYGAILAAIIAIVALYGANTSGIFDDATNTGDGPREVNVEGLSDAIDDLTVAEDHIGGYDRALFPHWSDLDGSGCHARERTLLNEDLSGNLTEEDCGSAMAGEWTSWFDGDTATNSPDFDVDHIVPLAEAWRSGAHEWSTEKREEFANDQDNLTAVSASSNRSKGDSDPADWMPPAEEIHCEYVAVWVDVKLKWDLTANPGEHQALTEIAANC</sequence>
<protein>
    <submittedName>
        <fullName evidence="2">HNH endonuclease</fullName>
    </submittedName>
</protein>
<gene>
    <name evidence="2" type="ORF">JQS30_06490</name>
</gene>
<dbReference type="EMBL" id="CP070496">
    <property type="protein sequence ID" value="QSB06546.1"/>
    <property type="molecule type" value="Genomic_DNA"/>
</dbReference>
<keyword evidence="3" id="KW-1185">Reference proteome</keyword>
<dbReference type="Gene3D" id="1.10.30.50">
    <property type="match status" value="1"/>
</dbReference>
<proteinExistence type="predicted"/>
<evidence type="ECO:0000313" key="3">
    <source>
        <dbReference type="Proteomes" id="UP000662939"/>
    </source>
</evidence>
<evidence type="ECO:0000259" key="1">
    <source>
        <dbReference type="Pfam" id="PF07510"/>
    </source>
</evidence>
<dbReference type="AlphaFoldDB" id="A0A895XVJ7"/>
<dbReference type="InterPro" id="IPR011089">
    <property type="entry name" value="GmrSD_C"/>
</dbReference>